<accession>A0A6S7FF51</accession>
<proteinExistence type="predicted"/>
<reference evidence="1" key="1">
    <citation type="submission" date="2020-04" db="EMBL/GenBank/DDBJ databases">
        <authorList>
            <person name="Alioto T."/>
            <person name="Alioto T."/>
            <person name="Gomez Garrido J."/>
        </authorList>
    </citation>
    <scope>NUCLEOTIDE SEQUENCE</scope>
    <source>
        <strain evidence="1">A484AB</strain>
    </source>
</reference>
<dbReference type="AlphaFoldDB" id="A0A6S7FF51"/>
<name>A0A6S7FF51_PARCT</name>
<sequence>MADLEEKDMVERWSKGKIINHKNNTISMSANALQCMGFDHQLLVHFVGNAHADGKIMNMNGPRQKLPQYLLVNSLEQLKENVYFYFLWGDSLNAYTASLEGKQINIDLNLFDHE</sequence>
<dbReference type="Proteomes" id="UP001152795">
    <property type="component" value="Unassembled WGS sequence"/>
</dbReference>
<protein>
    <submittedName>
        <fullName evidence="1">Uncharacterized protein</fullName>
    </submittedName>
</protein>
<evidence type="ECO:0000313" key="2">
    <source>
        <dbReference type="Proteomes" id="UP001152795"/>
    </source>
</evidence>
<gene>
    <name evidence="1" type="ORF">PACLA_8A061224</name>
</gene>
<comment type="caution">
    <text evidence="1">The sequence shown here is derived from an EMBL/GenBank/DDBJ whole genome shotgun (WGS) entry which is preliminary data.</text>
</comment>
<evidence type="ECO:0000313" key="1">
    <source>
        <dbReference type="EMBL" id="CAB3978024.1"/>
    </source>
</evidence>
<dbReference type="EMBL" id="CACRXK020000084">
    <property type="protein sequence ID" value="CAB3978024.1"/>
    <property type="molecule type" value="Genomic_DNA"/>
</dbReference>
<keyword evidence="2" id="KW-1185">Reference proteome</keyword>
<organism evidence="1 2">
    <name type="scientific">Paramuricea clavata</name>
    <name type="common">Red gorgonian</name>
    <name type="synonym">Violescent sea-whip</name>
    <dbReference type="NCBI Taxonomy" id="317549"/>
    <lineage>
        <taxon>Eukaryota</taxon>
        <taxon>Metazoa</taxon>
        <taxon>Cnidaria</taxon>
        <taxon>Anthozoa</taxon>
        <taxon>Octocorallia</taxon>
        <taxon>Malacalcyonacea</taxon>
        <taxon>Plexauridae</taxon>
        <taxon>Paramuricea</taxon>
    </lineage>
</organism>